<feature type="transmembrane region" description="Helical" evidence="6">
    <location>
        <begin position="239"/>
        <end position="258"/>
    </location>
</feature>
<organism evidence="7 8">
    <name type="scientific">Talaromyces rugulosus</name>
    <name type="common">Penicillium rugulosum</name>
    <dbReference type="NCBI Taxonomy" id="121627"/>
    <lineage>
        <taxon>Eukaryota</taxon>
        <taxon>Fungi</taxon>
        <taxon>Dikarya</taxon>
        <taxon>Ascomycota</taxon>
        <taxon>Pezizomycotina</taxon>
        <taxon>Eurotiomycetes</taxon>
        <taxon>Eurotiomycetidae</taxon>
        <taxon>Eurotiales</taxon>
        <taxon>Trichocomaceae</taxon>
        <taxon>Talaromyces</taxon>
        <taxon>Talaromyces sect. Islandici</taxon>
    </lineage>
</organism>
<proteinExistence type="inferred from homology"/>
<dbReference type="Gene3D" id="1.20.1720.10">
    <property type="entry name" value="Multidrug resistance protein D"/>
    <property type="match status" value="1"/>
</dbReference>
<feature type="transmembrane region" description="Helical" evidence="6">
    <location>
        <begin position="117"/>
        <end position="145"/>
    </location>
</feature>
<feature type="transmembrane region" description="Helical" evidence="6">
    <location>
        <begin position="323"/>
        <end position="343"/>
    </location>
</feature>
<dbReference type="GO" id="GO:0016020">
    <property type="term" value="C:membrane"/>
    <property type="evidence" value="ECO:0007669"/>
    <property type="project" value="UniProtKB-SubCell"/>
</dbReference>
<keyword evidence="8" id="KW-1185">Reference proteome</keyword>
<gene>
    <name evidence="7" type="ORF">TRUGW13939_00571</name>
</gene>
<sequence length="417" mass="46106">MGNPTDSSMAKPAAMLPSTESCRDSELQLSPEWANDPRNPVNWSLARQWSIIFLLWGANTVASICSTAFEPALPFVMDDFGSHSSSLSAFTISIYLVGYCFGPLLVAPVCELYGRVVALYPGFVVYLAALAICGSSHSIAVFIVFPAWSGRDVYDQWCYFWPIVGGYIAETIGWRWIFWISIAFLRIFMIGCLLILQETYPPILLARHQSGSNTEKPASSQLFLRACTRPLRFIFRSRLILLFTLYTSILNSYLYILLSTLGTTFQTVYNFSTGSSGLAYLGMMTGFLLSQITLGVFSDLYANQQARRRADTKLKPEDRLPPLILGAVLLPAMYSYIPVQIYVVDVYPLHTASATGAMSIIRSAISAVVPLGADPLYARLGYGWGYTLLAGLALPFIAFGVILVRWGERISDEGGCY</sequence>
<dbReference type="Proteomes" id="UP000509510">
    <property type="component" value="Chromosome I"/>
</dbReference>
<evidence type="ECO:0000256" key="4">
    <source>
        <dbReference type="ARBA" id="ARBA00022989"/>
    </source>
</evidence>
<dbReference type="InterPro" id="IPR036259">
    <property type="entry name" value="MFS_trans_sf"/>
</dbReference>
<dbReference type="EMBL" id="CP055898">
    <property type="protein sequence ID" value="QKX53492.1"/>
    <property type="molecule type" value="Genomic_DNA"/>
</dbReference>
<evidence type="ECO:0000313" key="7">
    <source>
        <dbReference type="EMBL" id="QKX53492.1"/>
    </source>
</evidence>
<evidence type="ECO:0000256" key="5">
    <source>
        <dbReference type="ARBA" id="ARBA00023136"/>
    </source>
</evidence>
<evidence type="ECO:0000256" key="3">
    <source>
        <dbReference type="ARBA" id="ARBA00022692"/>
    </source>
</evidence>
<feature type="transmembrane region" description="Helical" evidence="6">
    <location>
        <begin position="384"/>
        <end position="404"/>
    </location>
</feature>
<keyword evidence="5 6" id="KW-0472">Membrane</keyword>
<evidence type="ECO:0000256" key="6">
    <source>
        <dbReference type="SAM" id="Phobius"/>
    </source>
</evidence>
<keyword evidence="3 6" id="KW-0812">Transmembrane</keyword>
<dbReference type="InterPro" id="IPR011701">
    <property type="entry name" value="MFS"/>
</dbReference>
<dbReference type="PANTHER" id="PTHR23502">
    <property type="entry name" value="MAJOR FACILITATOR SUPERFAMILY"/>
    <property type="match status" value="1"/>
</dbReference>
<dbReference type="Pfam" id="PF07690">
    <property type="entry name" value="MFS_1"/>
    <property type="match status" value="1"/>
</dbReference>
<dbReference type="KEGG" id="trg:TRUGW13939_00571"/>
<dbReference type="PANTHER" id="PTHR23502:SF68">
    <property type="entry name" value="MULTIDRUG TRANSPORTER, PUTATIVE (AFU_ORTHOLOGUE AFUA_3G01120)-RELATED"/>
    <property type="match status" value="1"/>
</dbReference>
<accession>A0A7H8QIM0</accession>
<evidence type="ECO:0000313" key="8">
    <source>
        <dbReference type="Proteomes" id="UP000509510"/>
    </source>
</evidence>
<dbReference type="GO" id="GO:0022857">
    <property type="term" value="F:transmembrane transporter activity"/>
    <property type="evidence" value="ECO:0007669"/>
    <property type="project" value="InterPro"/>
</dbReference>
<evidence type="ECO:0000256" key="2">
    <source>
        <dbReference type="ARBA" id="ARBA00008335"/>
    </source>
</evidence>
<dbReference type="OrthoDB" id="5296287at2759"/>
<dbReference type="RefSeq" id="XP_035339671.1">
    <property type="nucleotide sequence ID" value="XM_035483778.1"/>
</dbReference>
<name>A0A7H8QIM0_TALRU</name>
<evidence type="ECO:0000256" key="1">
    <source>
        <dbReference type="ARBA" id="ARBA00004141"/>
    </source>
</evidence>
<evidence type="ECO:0008006" key="9">
    <source>
        <dbReference type="Google" id="ProtNLM"/>
    </source>
</evidence>
<protein>
    <recommendedName>
        <fullName evidence="9">Major facilitator superfamily (MFS) profile domain-containing protein</fullName>
    </recommendedName>
</protein>
<dbReference type="AlphaFoldDB" id="A0A7H8QIM0"/>
<feature type="transmembrane region" description="Helical" evidence="6">
    <location>
        <begin position="89"/>
        <end position="110"/>
    </location>
</feature>
<feature type="transmembrane region" description="Helical" evidence="6">
    <location>
        <begin position="278"/>
        <end position="302"/>
    </location>
</feature>
<dbReference type="Gene3D" id="1.20.1250.20">
    <property type="entry name" value="MFS general substrate transporter like domains"/>
    <property type="match status" value="1"/>
</dbReference>
<reference evidence="8" key="1">
    <citation type="submission" date="2020-06" db="EMBL/GenBank/DDBJ databases">
        <title>A chromosome-scale genome assembly of Talaromyces rugulosus W13939.</title>
        <authorList>
            <person name="Wang B."/>
            <person name="Guo L."/>
            <person name="Ye K."/>
            <person name="Wang L."/>
        </authorList>
    </citation>
    <scope>NUCLEOTIDE SEQUENCE [LARGE SCALE GENOMIC DNA]</scope>
    <source>
        <strain evidence="8">W13939</strain>
    </source>
</reference>
<comment type="subcellular location">
    <subcellularLocation>
        <location evidence="1">Membrane</location>
        <topology evidence="1">Multi-pass membrane protein</topology>
    </subcellularLocation>
</comment>
<comment type="similarity">
    <text evidence="2">Belongs to the major facilitator superfamily.</text>
</comment>
<dbReference type="GeneID" id="55988084"/>
<keyword evidence="4 6" id="KW-1133">Transmembrane helix</keyword>
<feature type="transmembrane region" description="Helical" evidence="6">
    <location>
        <begin position="176"/>
        <end position="196"/>
    </location>
</feature>
<feature type="transmembrane region" description="Helical" evidence="6">
    <location>
        <begin position="49"/>
        <end position="69"/>
    </location>
</feature>
<dbReference type="SUPFAM" id="SSF103473">
    <property type="entry name" value="MFS general substrate transporter"/>
    <property type="match status" value="1"/>
</dbReference>